<dbReference type="FunFam" id="1.10.4160.10:FF:000001">
    <property type="entry name" value="Uracil permease, putative"/>
    <property type="match status" value="1"/>
</dbReference>
<dbReference type="Proteomes" id="UP000256601">
    <property type="component" value="Unassembled WGS sequence"/>
</dbReference>
<comment type="subcellular location">
    <subcellularLocation>
        <location evidence="1">Membrane</location>
        <topology evidence="1">Multi-pass membrane protein</topology>
    </subcellularLocation>
</comment>
<gene>
    <name evidence="7" type="ORF">B0I71DRAFT_14216</name>
</gene>
<evidence type="ECO:0000256" key="3">
    <source>
        <dbReference type="ARBA" id="ARBA00022692"/>
    </source>
</evidence>
<name>A0A371BYZ6_YARLL</name>
<dbReference type="CDD" id="cd11482">
    <property type="entry name" value="SLC-NCS1sbd_NRT1-like"/>
    <property type="match status" value="1"/>
</dbReference>
<dbReference type="InterPro" id="IPR045225">
    <property type="entry name" value="Uracil/uridine/allantoin_perm"/>
</dbReference>
<dbReference type="PANTHER" id="PTHR30618:SF2">
    <property type="entry name" value="ALLANTOIN PERMEASE-RELATED"/>
    <property type="match status" value="1"/>
</dbReference>
<feature type="transmembrane region" description="Helical" evidence="6">
    <location>
        <begin position="434"/>
        <end position="453"/>
    </location>
</feature>
<dbReference type="GO" id="GO:0015205">
    <property type="term" value="F:nucleobase transmembrane transporter activity"/>
    <property type="evidence" value="ECO:0007669"/>
    <property type="project" value="TreeGrafter"/>
</dbReference>
<keyword evidence="5 6" id="KW-0472">Membrane</keyword>
<dbReference type="GO" id="GO:0005886">
    <property type="term" value="C:plasma membrane"/>
    <property type="evidence" value="ECO:0007669"/>
    <property type="project" value="TreeGrafter"/>
</dbReference>
<protein>
    <submittedName>
        <fullName evidence="7">Permease</fullName>
    </submittedName>
</protein>
<dbReference type="NCBIfam" id="TIGR00800">
    <property type="entry name" value="ncs1"/>
    <property type="match status" value="1"/>
</dbReference>
<dbReference type="VEuPathDB" id="FungiDB:YALI1_D07232g"/>
<feature type="transmembrane region" description="Helical" evidence="6">
    <location>
        <begin position="274"/>
        <end position="296"/>
    </location>
</feature>
<evidence type="ECO:0000256" key="5">
    <source>
        <dbReference type="ARBA" id="ARBA00023136"/>
    </source>
</evidence>
<evidence type="ECO:0000313" key="7">
    <source>
        <dbReference type="EMBL" id="RDW23305.1"/>
    </source>
</evidence>
<dbReference type="PANTHER" id="PTHR30618">
    <property type="entry name" value="NCS1 FAMILY PURINE/PYRIMIDINE TRANSPORTER"/>
    <property type="match status" value="1"/>
</dbReference>
<dbReference type="VEuPathDB" id="FungiDB:YALI0_D05621g"/>
<feature type="transmembrane region" description="Helical" evidence="6">
    <location>
        <begin position="209"/>
        <end position="227"/>
    </location>
</feature>
<feature type="transmembrane region" description="Helical" evidence="6">
    <location>
        <begin position="483"/>
        <end position="501"/>
    </location>
</feature>
<feature type="transmembrane region" description="Helical" evidence="6">
    <location>
        <begin position="363"/>
        <end position="383"/>
    </location>
</feature>
<dbReference type="InterPro" id="IPR012681">
    <property type="entry name" value="NCS1"/>
</dbReference>
<keyword evidence="3 6" id="KW-0812">Transmembrane</keyword>
<feature type="transmembrane region" description="Helical" evidence="6">
    <location>
        <begin position="108"/>
        <end position="130"/>
    </location>
</feature>
<organism evidence="7 8">
    <name type="scientific">Yarrowia lipolytica</name>
    <name type="common">Candida lipolytica</name>
    <dbReference type="NCBI Taxonomy" id="4952"/>
    <lineage>
        <taxon>Eukaryota</taxon>
        <taxon>Fungi</taxon>
        <taxon>Dikarya</taxon>
        <taxon>Ascomycota</taxon>
        <taxon>Saccharomycotina</taxon>
        <taxon>Dipodascomycetes</taxon>
        <taxon>Dipodascales</taxon>
        <taxon>Dipodascales incertae sedis</taxon>
        <taxon>Yarrowia</taxon>
    </lineage>
</organism>
<evidence type="ECO:0000256" key="4">
    <source>
        <dbReference type="ARBA" id="ARBA00022989"/>
    </source>
</evidence>
<accession>A0A371BYZ6</accession>
<proteinExistence type="inferred from homology"/>
<evidence type="ECO:0000313" key="8">
    <source>
        <dbReference type="Proteomes" id="UP000256601"/>
    </source>
</evidence>
<sequence>MAHDSELELSDEKVVPSINQEKHSFFQRHLDNHPRMAQYNSQLQRFLKWIEVPTKEGEINTFLNNEDLKPVEVARQTWGWKNFVSFWIADSFNINTWEIAATGIQLGLTWWQVWLCVWIGYFFCGVFVVLSGRIGAIYHVSFPVAGRSTFGIFGSIWPVINRVVMACVWYGVQGWLGGQCIQVCLLAIWPSARHMKNGIPGSGTTTFEFLSYFLFWLFSLPFIYIRPHNLRHLFMVKAAIVPVAGISFLVWTCVKAHGIGPIMKQPATVHGSVMGWAFMTAIMNSLSNFATIIVNAPDFTRFAKEPNAIVLSQLIAVPTAFSLTSFIGIIVSSSATVLYDENIWNPLDVLHKFLEGNKSGSRAGVFFLGFAFAVAQLGTNIAANSLSAGTDMTALLPKYINIRRGGFICAGIALCICPWHLLSSSSNFTTYLSAYATFLSAIAGCSFSDYYLVRKGYIYVGDLYNASKGSTYMYRYGVNWRAFAAYFCGIAINVVGFADAVSDEGVNETARKMYQLNFFLGFLVSAISYYGFNWLSPVVGARETWSEDPNASAMYDEITTDELSQDSQSYDPEEWDRKIANDDPVKTTAIIS</sequence>
<feature type="transmembrane region" description="Helical" evidence="6">
    <location>
        <begin position="404"/>
        <end position="422"/>
    </location>
</feature>
<dbReference type="AlphaFoldDB" id="A0A371BYZ6"/>
<evidence type="ECO:0000256" key="2">
    <source>
        <dbReference type="ARBA" id="ARBA00008974"/>
    </source>
</evidence>
<feature type="transmembrane region" description="Helical" evidence="6">
    <location>
        <begin position="308"/>
        <end position="331"/>
    </location>
</feature>
<evidence type="ECO:0000256" key="1">
    <source>
        <dbReference type="ARBA" id="ARBA00004141"/>
    </source>
</evidence>
<dbReference type="EMBL" id="KZ859094">
    <property type="protein sequence ID" value="RDW23305.1"/>
    <property type="molecule type" value="Genomic_DNA"/>
</dbReference>
<feature type="transmembrane region" description="Helical" evidence="6">
    <location>
        <begin position="234"/>
        <end position="254"/>
    </location>
</feature>
<dbReference type="Gene3D" id="1.10.4160.10">
    <property type="entry name" value="Hydantoin permease"/>
    <property type="match status" value="1"/>
</dbReference>
<feature type="transmembrane region" description="Helical" evidence="6">
    <location>
        <begin position="513"/>
        <end position="532"/>
    </location>
</feature>
<evidence type="ECO:0000256" key="6">
    <source>
        <dbReference type="SAM" id="Phobius"/>
    </source>
</evidence>
<keyword evidence="4 6" id="KW-1133">Transmembrane helix</keyword>
<dbReference type="Pfam" id="PF02133">
    <property type="entry name" value="Transp_cyt_pur"/>
    <property type="match status" value="1"/>
</dbReference>
<dbReference type="InterPro" id="IPR001248">
    <property type="entry name" value="Pur-cyt_permease"/>
</dbReference>
<reference evidence="7 8" key="1">
    <citation type="submission" date="2018-07" db="EMBL/GenBank/DDBJ databases">
        <title>Draft Genome Assemblies for Five Robust Yarrowia lipolytica Strains Exhibiting High Lipid Production and Pentose Sugar Utilization and Sugar Alcohol Secretion from Undetoxified Lignocellulosic Biomass Hydrolysates.</title>
        <authorList>
            <consortium name="DOE Joint Genome Institute"/>
            <person name="Walker C."/>
            <person name="Ryu S."/>
            <person name="Na H."/>
            <person name="Zane M."/>
            <person name="LaButti K."/>
            <person name="Lipzen A."/>
            <person name="Haridas S."/>
            <person name="Barry K."/>
            <person name="Grigoriev I.V."/>
            <person name="Quarterman J."/>
            <person name="Slininger P."/>
            <person name="Dien B."/>
            <person name="Trinh C.T."/>
        </authorList>
    </citation>
    <scope>NUCLEOTIDE SEQUENCE [LARGE SCALE GENOMIC DNA]</scope>
    <source>
        <strain evidence="7 8">YB392</strain>
    </source>
</reference>
<comment type="similarity">
    <text evidence="2">Belongs to the purine-cytosine permease (2.A.39) family.</text>
</comment>